<evidence type="ECO:0000313" key="1">
    <source>
        <dbReference type="EMBL" id="EED93096.1"/>
    </source>
</evidence>
<dbReference type="Gene3D" id="3.40.50.300">
    <property type="entry name" value="P-loop containing nucleotide triphosphate hydrolases"/>
    <property type="match status" value="1"/>
</dbReference>
<accession>B8C0N8</accession>
<protein>
    <recommendedName>
        <fullName evidence="3">Sulfotransferase domain-containing protein</fullName>
    </recommendedName>
</protein>
<dbReference type="Proteomes" id="UP000001449">
    <property type="component" value="Chromosome 4"/>
</dbReference>
<dbReference type="RefSeq" id="XP_002289559.1">
    <property type="nucleotide sequence ID" value="XM_002289523.1"/>
</dbReference>
<dbReference type="OMA" id="ASSWMRI"/>
<dbReference type="eggNOG" id="ENOG502SS43">
    <property type="taxonomic scope" value="Eukaryota"/>
</dbReference>
<reference evidence="1 2" key="1">
    <citation type="journal article" date="2004" name="Science">
        <title>The genome of the diatom Thalassiosira pseudonana: ecology, evolution, and metabolism.</title>
        <authorList>
            <person name="Armbrust E.V."/>
            <person name="Berges J.A."/>
            <person name="Bowler C."/>
            <person name="Green B.R."/>
            <person name="Martinez D."/>
            <person name="Putnam N.H."/>
            <person name="Zhou S."/>
            <person name="Allen A.E."/>
            <person name="Apt K.E."/>
            <person name="Bechner M."/>
            <person name="Brzezinski M.A."/>
            <person name="Chaal B.K."/>
            <person name="Chiovitti A."/>
            <person name="Davis A.K."/>
            <person name="Demarest M.S."/>
            <person name="Detter J.C."/>
            <person name="Glavina T."/>
            <person name="Goodstein D."/>
            <person name="Hadi M.Z."/>
            <person name="Hellsten U."/>
            <person name="Hildebrand M."/>
            <person name="Jenkins B.D."/>
            <person name="Jurka J."/>
            <person name="Kapitonov V.V."/>
            <person name="Kroger N."/>
            <person name="Lau W.W."/>
            <person name="Lane T.W."/>
            <person name="Larimer F.W."/>
            <person name="Lippmeier J.C."/>
            <person name="Lucas S."/>
            <person name="Medina M."/>
            <person name="Montsant A."/>
            <person name="Obornik M."/>
            <person name="Parker M.S."/>
            <person name="Palenik B."/>
            <person name="Pazour G.J."/>
            <person name="Richardson P.M."/>
            <person name="Rynearson T.A."/>
            <person name="Saito M.A."/>
            <person name="Schwartz D.C."/>
            <person name="Thamatrakoln K."/>
            <person name="Valentin K."/>
            <person name="Vardi A."/>
            <person name="Wilkerson F.P."/>
            <person name="Rokhsar D.S."/>
        </authorList>
    </citation>
    <scope>NUCLEOTIDE SEQUENCE [LARGE SCALE GENOMIC DNA]</scope>
    <source>
        <strain evidence="1 2">CCMP1335</strain>
    </source>
</reference>
<name>B8C0N8_THAPS</name>
<proteinExistence type="predicted"/>
<dbReference type="EMBL" id="CM000641">
    <property type="protein sequence ID" value="EED93096.1"/>
    <property type="molecule type" value="Genomic_DNA"/>
</dbReference>
<dbReference type="GeneID" id="7452258"/>
<dbReference type="SUPFAM" id="SSF52540">
    <property type="entry name" value="P-loop containing nucleoside triphosphate hydrolases"/>
    <property type="match status" value="1"/>
</dbReference>
<dbReference type="InParanoid" id="B8C0N8"/>
<evidence type="ECO:0000313" key="2">
    <source>
        <dbReference type="Proteomes" id="UP000001449"/>
    </source>
</evidence>
<dbReference type="InterPro" id="IPR027417">
    <property type="entry name" value="P-loop_NTPase"/>
</dbReference>
<gene>
    <name evidence="1" type="ORF">THAPSDRAFT_4915</name>
</gene>
<dbReference type="PaxDb" id="35128-Thaps4915"/>
<organism evidence="1 2">
    <name type="scientific">Thalassiosira pseudonana</name>
    <name type="common">Marine diatom</name>
    <name type="synonym">Cyclotella nana</name>
    <dbReference type="NCBI Taxonomy" id="35128"/>
    <lineage>
        <taxon>Eukaryota</taxon>
        <taxon>Sar</taxon>
        <taxon>Stramenopiles</taxon>
        <taxon>Ochrophyta</taxon>
        <taxon>Bacillariophyta</taxon>
        <taxon>Coscinodiscophyceae</taxon>
        <taxon>Thalassiosirophycidae</taxon>
        <taxon>Thalassiosirales</taxon>
        <taxon>Thalassiosiraceae</taxon>
        <taxon>Thalassiosira</taxon>
    </lineage>
</organism>
<keyword evidence="2" id="KW-1185">Reference proteome</keyword>
<reference evidence="1 2" key="2">
    <citation type="journal article" date="2008" name="Nature">
        <title>The Phaeodactylum genome reveals the evolutionary history of diatom genomes.</title>
        <authorList>
            <person name="Bowler C."/>
            <person name="Allen A.E."/>
            <person name="Badger J.H."/>
            <person name="Grimwood J."/>
            <person name="Jabbari K."/>
            <person name="Kuo A."/>
            <person name="Maheswari U."/>
            <person name="Martens C."/>
            <person name="Maumus F."/>
            <person name="Otillar R.P."/>
            <person name="Rayko E."/>
            <person name="Salamov A."/>
            <person name="Vandepoele K."/>
            <person name="Beszteri B."/>
            <person name="Gruber A."/>
            <person name="Heijde M."/>
            <person name="Katinka M."/>
            <person name="Mock T."/>
            <person name="Valentin K."/>
            <person name="Verret F."/>
            <person name="Berges J.A."/>
            <person name="Brownlee C."/>
            <person name="Cadoret J.P."/>
            <person name="Chiovitti A."/>
            <person name="Choi C.J."/>
            <person name="Coesel S."/>
            <person name="De Martino A."/>
            <person name="Detter J.C."/>
            <person name="Durkin C."/>
            <person name="Falciatore A."/>
            <person name="Fournet J."/>
            <person name="Haruta M."/>
            <person name="Huysman M.J."/>
            <person name="Jenkins B.D."/>
            <person name="Jiroutova K."/>
            <person name="Jorgensen R.E."/>
            <person name="Joubert Y."/>
            <person name="Kaplan A."/>
            <person name="Kroger N."/>
            <person name="Kroth P.G."/>
            <person name="La Roche J."/>
            <person name="Lindquist E."/>
            <person name="Lommer M."/>
            <person name="Martin-Jezequel V."/>
            <person name="Lopez P.J."/>
            <person name="Lucas S."/>
            <person name="Mangogna M."/>
            <person name="McGinnis K."/>
            <person name="Medlin L.K."/>
            <person name="Montsant A."/>
            <person name="Oudot-Le Secq M.P."/>
            <person name="Napoli C."/>
            <person name="Obornik M."/>
            <person name="Parker M.S."/>
            <person name="Petit J.L."/>
            <person name="Porcel B.M."/>
            <person name="Poulsen N."/>
            <person name="Robison M."/>
            <person name="Rychlewski L."/>
            <person name="Rynearson T.A."/>
            <person name="Schmutz J."/>
            <person name="Shapiro H."/>
            <person name="Siaut M."/>
            <person name="Stanley M."/>
            <person name="Sussman M.R."/>
            <person name="Taylor A.R."/>
            <person name="Vardi A."/>
            <person name="von Dassow P."/>
            <person name="Vyverman W."/>
            <person name="Willis A."/>
            <person name="Wyrwicz L.S."/>
            <person name="Rokhsar D.S."/>
            <person name="Weissenbach J."/>
            <person name="Armbrust E.V."/>
            <person name="Green B.R."/>
            <person name="Van de Peer Y."/>
            <person name="Grigoriev I.V."/>
        </authorList>
    </citation>
    <scope>NUCLEOTIDE SEQUENCE [LARGE SCALE GENOMIC DNA]</scope>
    <source>
        <strain evidence="1 2">CCMP1335</strain>
    </source>
</reference>
<dbReference type="AlphaFoldDB" id="B8C0N8"/>
<dbReference type="KEGG" id="tps:THAPSDRAFT_4915"/>
<sequence length="264" mass="29721">MSLGRSGTSSMYQVLSKLSGNETTRIYEYTGGSTSKSRAFFRDYIPKDDVNGDWLMQYLCDEQEDHPGAGVVAFKWKPYETIFEEEKALQGLELLGRLEYPQIKVVRSRRNLLDVAISRYKHNTSKKANGLEGKINAHCQKGDDECLQAQLQAGTGIALRTKKLLKELRQLDDMEQRTDELLSRLNVPTIHVSFERLFLAGDDTSEWTKVFNYLGVGPTGVLTAEDIEQAGHAATSIPFHNVTLANYEEVRDALIGTEFEALLH</sequence>
<evidence type="ECO:0008006" key="3">
    <source>
        <dbReference type="Google" id="ProtNLM"/>
    </source>
</evidence>
<dbReference type="HOGENOM" id="CLU_1055521_0_0_1"/>